<name>X0UT20_9ZZZZ</name>
<organism evidence="1">
    <name type="scientific">marine sediment metagenome</name>
    <dbReference type="NCBI Taxonomy" id="412755"/>
    <lineage>
        <taxon>unclassified sequences</taxon>
        <taxon>metagenomes</taxon>
        <taxon>ecological metagenomes</taxon>
    </lineage>
</organism>
<comment type="caution">
    <text evidence="1">The sequence shown here is derived from an EMBL/GenBank/DDBJ whole genome shotgun (WGS) entry which is preliminary data.</text>
</comment>
<proteinExistence type="predicted"/>
<reference evidence="1" key="1">
    <citation type="journal article" date="2014" name="Front. Microbiol.">
        <title>High frequency of phylogenetically diverse reductive dehalogenase-homologous genes in deep subseafloor sedimentary metagenomes.</title>
        <authorList>
            <person name="Kawai M."/>
            <person name="Futagami T."/>
            <person name="Toyoda A."/>
            <person name="Takaki Y."/>
            <person name="Nishi S."/>
            <person name="Hori S."/>
            <person name="Arai W."/>
            <person name="Tsubouchi T."/>
            <person name="Morono Y."/>
            <person name="Uchiyama I."/>
            <person name="Ito T."/>
            <person name="Fujiyama A."/>
            <person name="Inagaki F."/>
            <person name="Takami H."/>
        </authorList>
    </citation>
    <scope>NUCLEOTIDE SEQUENCE</scope>
    <source>
        <strain evidence="1">Expedition CK06-06</strain>
    </source>
</reference>
<dbReference type="AlphaFoldDB" id="X0UT20"/>
<feature type="non-terminal residue" evidence="1">
    <location>
        <position position="1"/>
    </location>
</feature>
<protein>
    <submittedName>
        <fullName evidence="1">Uncharacterized protein</fullName>
    </submittedName>
</protein>
<gene>
    <name evidence="1" type="ORF">S01H1_38930</name>
</gene>
<accession>X0UT20</accession>
<dbReference type="EMBL" id="BARS01024529">
    <property type="protein sequence ID" value="GAG08964.1"/>
    <property type="molecule type" value="Genomic_DNA"/>
</dbReference>
<sequence length="31" mass="3689">AKFLMMWPGLDRCGTIGFRCVVDMKRDEQRE</sequence>
<evidence type="ECO:0000313" key="1">
    <source>
        <dbReference type="EMBL" id="GAG08964.1"/>
    </source>
</evidence>